<gene>
    <name evidence="1" type="ORF">CQ13_04445</name>
</gene>
<dbReference type="Proteomes" id="UP000052023">
    <property type="component" value="Unassembled WGS sequence"/>
</dbReference>
<sequence length="70" mass="7698">MATSLAPRSPVQIFVAVALEIRRTWLDFQLLLEDGLAIHVLYQSGLKSLFNASSLVGKVRLNFSPSLNIA</sequence>
<evidence type="ECO:0000313" key="1">
    <source>
        <dbReference type="EMBL" id="KRR27638.1"/>
    </source>
</evidence>
<evidence type="ECO:0000313" key="2">
    <source>
        <dbReference type="Proteomes" id="UP000052023"/>
    </source>
</evidence>
<proteinExistence type="predicted"/>
<organism evidence="1 2">
    <name type="scientific">Bradyrhizobium retamae</name>
    <dbReference type="NCBI Taxonomy" id="1300035"/>
    <lineage>
        <taxon>Bacteria</taxon>
        <taxon>Pseudomonadati</taxon>
        <taxon>Pseudomonadota</taxon>
        <taxon>Alphaproteobacteria</taxon>
        <taxon>Hyphomicrobiales</taxon>
        <taxon>Nitrobacteraceae</taxon>
        <taxon>Bradyrhizobium</taxon>
    </lineage>
</organism>
<comment type="caution">
    <text evidence="1">The sequence shown here is derived from an EMBL/GenBank/DDBJ whole genome shotgun (WGS) entry which is preliminary data.</text>
</comment>
<keyword evidence="2" id="KW-1185">Reference proteome</keyword>
<reference evidence="1 2" key="1">
    <citation type="submission" date="2014-03" db="EMBL/GenBank/DDBJ databases">
        <title>Bradyrhizobium valentinum sp. nov., isolated from effective nodules of Lupinus mariae-josephae, a lupine endemic of basic-lime soils in Eastern Spain.</title>
        <authorList>
            <person name="Duran D."/>
            <person name="Rey L."/>
            <person name="Navarro A."/>
            <person name="Busquets A."/>
            <person name="Imperial J."/>
            <person name="Ruiz-Argueso T."/>
        </authorList>
    </citation>
    <scope>NUCLEOTIDE SEQUENCE [LARGE SCALE GENOMIC DNA]</scope>
    <source>
        <strain evidence="1 2">Ro19</strain>
    </source>
</reference>
<accession>A0A0R3NDJ3</accession>
<protein>
    <submittedName>
        <fullName evidence="1">Uncharacterized protein</fullName>
    </submittedName>
</protein>
<name>A0A0R3NDJ3_9BRAD</name>
<dbReference type="AlphaFoldDB" id="A0A0R3NDJ3"/>
<dbReference type="EMBL" id="LLYA01000112">
    <property type="protein sequence ID" value="KRR27638.1"/>
    <property type="molecule type" value="Genomic_DNA"/>
</dbReference>